<feature type="signal peptide" evidence="1">
    <location>
        <begin position="1"/>
        <end position="27"/>
    </location>
</feature>
<dbReference type="SMR" id="A6N9I7"/>
<dbReference type="CDD" id="cd01960">
    <property type="entry name" value="nsLTP1"/>
    <property type="match status" value="1"/>
</dbReference>
<dbReference type="GO" id="GO:0006869">
    <property type="term" value="P:lipid transport"/>
    <property type="evidence" value="ECO:0007669"/>
    <property type="project" value="InterPro"/>
</dbReference>
<dbReference type="SUPFAM" id="SSF47699">
    <property type="entry name" value="Bifunctional inhibitor/lipid-transfer protein/seed storage 2S albumin"/>
    <property type="match status" value="1"/>
</dbReference>
<dbReference type="SMART" id="SM00499">
    <property type="entry name" value="AAI"/>
    <property type="match status" value="1"/>
</dbReference>
<feature type="domain" description="Bifunctional inhibitor/plant lipid transfer protein/seed storage helical" evidence="2">
    <location>
        <begin position="31"/>
        <end position="116"/>
    </location>
</feature>
<evidence type="ECO:0000313" key="3">
    <source>
        <dbReference type="EMBL" id="ABR15024.1"/>
    </source>
</evidence>
<dbReference type="InterPro" id="IPR000528">
    <property type="entry name" value="Plant_nsLTP"/>
</dbReference>
<dbReference type="Pfam" id="PF00234">
    <property type="entry name" value="Tryp_alpha_amyl"/>
    <property type="match status" value="1"/>
</dbReference>
<feature type="chain" id="PRO_5002700154" evidence="1">
    <location>
        <begin position="28"/>
        <end position="132"/>
    </location>
</feature>
<evidence type="ECO:0000259" key="2">
    <source>
        <dbReference type="SMART" id="SM00499"/>
    </source>
</evidence>
<dbReference type="AlphaFoldDB" id="A6N9I7"/>
<dbReference type="InterPro" id="IPR016140">
    <property type="entry name" value="Bifunc_inhib/LTP/seed_store"/>
</dbReference>
<dbReference type="Gene3D" id="1.10.110.10">
    <property type="entry name" value="Plant lipid-transfer and hydrophobic proteins"/>
    <property type="match status" value="1"/>
</dbReference>
<dbReference type="PANTHER" id="PTHR33076">
    <property type="entry name" value="NON-SPECIFIC LIPID-TRANSFER PROTEIN 2-RELATED"/>
    <property type="match status" value="1"/>
</dbReference>
<reference evidence="3" key="1">
    <citation type="submission" date="2007-05" db="EMBL/GenBank/DDBJ databases">
        <title>Allium species-derived lipid transfer protein AlLTP1 shows an incomparable type.</title>
        <authorList>
            <person name="Yi S.I."/>
            <person name="Park M.Y."/>
        </authorList>
    </citation>
    <scope>NUCLEOTIDE SEQUENCE</scope>
</reference>
<organism evidence="3">
    <name type="scientific">Allium cepa</name>
    <name type="common">Onion</name>
    <dbReference type="NCBI Taxonomy" id="4679"/>
    <lineage>
        <taxon>Eukaryota</taxon>
        <taxon>Viridiplantae</taxon>
        <taxon>Streptophyta</taxon>
        <taxon>Embryophyta</taxon>
        <taxon>Tracheophyta</taxon>
        <taxon>Spermatophyta</taxon>
        <taxon>Magnoliopsida</taxon>
        <taxon>Liliopsida</taxon>
        <taxon>Asparagales</taxon>
        <taxon>Amaryllidaceae</taxon>
        <taxon>Allioideae</taxon>
        <taxon>Allieae</taxon>
        <taxon>Allium</taxon>
    </lineage>
</organism>
<proteinExistence type="predicted"/>
<keyword evidence="1" id="KW-0732">Signal</keyword>
<dbReference type="EMBL" id="EF633508">
    <property type="protein sequence ID" value="ABR15024.1"/>
    <property type="molecule type" value="Genomic_DNA"/>
</dbReference>
<name>A6N9I7_ALLCE</name>
<dbReference type="GO" id="GO:0008289">
    <property type="term" value="F:lipid binding"/>
    <property type="evidence" value="ECO:0007669"/>
    <property type="project" value="InterPro"/>
</dbReference>
<accession>A6N9I7</accession>
<protein>
    <submittedName>
        <fullName evidence="3">Lipid transfer protein 1</fullName>
    </submittedName>
</protein>
<dbReference type="InterPro" id="IPR036312">
    <property type="entry name" value="Bifun_inhib/LTP/seed_sf"/>
</dbReference>
<evidence type="ECO:0000256" key="1">
    <source>
        <dbReference type="SAM" id="SignalP"/>
    </source>
</evidence>
<sequence>MVRVVSLLAASTFILLIMIISSPYANSQNICPRVNRIVTPCVAYGLGRAPIAPCCRALNDLRFVNTRNLRRAACRCLVGVVNRNPGLRRNPRFQNIPRDCRNTFVRPFWWRPRIQCGRINLTDKLIYLDAEE</sequence>